<evidence type="ECO:0000313" key="3">
    <source>
        <dbReference type="EMBL" id="MBO3100031.1"/>
    </source>
</evidence>
<dbReference type="EMBL" id="JAGEVG010000027">
    <property type="protein sequence ID" value="MBO3100031.1"/>
    <property type="molecule type" value="Genomic_DNA"/>
</dbReference>
<feature type="domain" description="CMP/dCMP-type deaminase" evidence="2">
    <location>
        <begin position="49"/>
        <end position="158"/>
    </location>
</feature>
<dbReference type="SUPFAM" id="SSF53927">
    <property type="entry name" value="Cytidine deaminase-like"/>
    <property type="match status" value="1"/>
</dbReference>
<sequence length="204" mass="22701">MKLFPLTLGLILTSAIVFGQSHSQQNRLTNQNQEIMSKNNTASDPEYTATDLKFLQRCLSLAEEALDAGDQPFGSILVNADNEIIAEARNRVNEKNVLAHPEIELAVWAMENLSLEERRQTIMYTTGEHCPMCAGAHGWAEIGSLYFLHSAKQLGTWLSALGVGPAPIEFIPAEDIMKNAVIKGPGKGEMLKEIQQMHERYYQD</sequence>
<evidence type="ECO:0000259" key="2">
    <source>
        <dbReference type="PROSITE" id="PS51747"/>
    </source>
</evidence>
<dbReference type="PROSITE" id="PS51747">
    <property type="entry name" value="CYT_DCMP_DEAMINASES_2"/>
    <property type="match status" value="1"/>
</dbReference>
<gene>
    <name evidence="3" type="ORF">J4051_17295</name>
</gene>
<feature type="signal peptide" evidence="1">
    <location>
        <begin position="1"/>
        <end position="19"/>
    </location>
</feature>
<dbReference type="PANTHER" id="PTHR11079:SF179">
    <property type="entry name" value="TRNA(ADENINE(34)) DEAMINASE, CHLOROPLASTIC"/>
    <property type="match status" value="1"/>
</dbReference>
<dbReference type="InterPro" id="IPR002125">
    <property type="entry name" value="CMP_dCMP_dom"/>
</dbReference>
<accession>A0ABS3SWG0</accession>
<name>A0ABS3SWG0_9FLAO</name>
<evidence type="ECO:0000313" key="4">
    <source>
        <dbReference type="Proteomes" id="UP000681315"/>
    </source>
</evidence>
<dbReference type="Gene3D" id="3.40.140.10">
    <property type="entry name" value="Cytidine Deaminase, domain 2"/>
    <property type="match status" value="1"/>
</dbReference>
<dbReference type="InterPro" id="IPR016193">
    <property type="entry name" value="Cytidine_deaminase-like"/>
</dbReference>
<organism evidence="3 4">
    <name type="scientific">Gelidibacter pelagius</name>
    <dbReference type="NCBI Taxonomy" id="2819985"/>
    <lineage>
        <taxon>Bacteria</taxon>
        <taxon>Pseudomonadati</taxon>
        <taxon>Bacteroidota</taxon>
        <taxon>Flavobacteriia</taxon>
        <taxon>Flavobacteriales</taxon>
        <taxon>Flavobacteriaceae</taxon>
        <taxon>Gelidibacter</taxon>
    </lineage>
</organism>
<feature type="chain" id="PRO_5046031571" evidence="1">
    <location>
        <begin position="20"/>
        <end position="204"/>
    </location>
</feature>
<dbReference type="Proteomes" id="UP000681315">
    <property type="component" value="Unassembled WGS sequence"/>
</dbReference>
<comment type="caution">
    <text evidence="3">The sequence shown here is derived from an EMBL/GenBank/DDBJ whole genome shotgun (WGS) entry which is preliminary data.</text>
</comment>
<dbReference type="CDD" id="cd01285">
    <property type="entry name" value="nucleoside_deaminase"/>
    <property type="match status" value="1"/>
</dbReference>
<reference evidence="3 4" key="1">
    <citation type="submission" date="2021-03" db="EMBL/GenBank/DDBJ databases">
        <title>Gelidibacter sp. nov., isolated from costal sediment.</title>
        <authorList>
            <person name="Lun K.-Y."/>
        </authorList>
    </citation>
    <scope>NUCLEOTIDE SEQUENCE [LARGE SCALE GENOMIC DNA]</scope>
    <source>
        <strain evidence="3 4">DF109</strain>
    </source>
</reference>
<dbReference type="PANTHER" id="PTHR11079">
    <property type="entry name" value="CYTOSINE DEAMINASE FAMILY MEMBER"/>
    <property type="match status" value="1"/>
</dbReference>
<protein>
    <submittedName>
        <fullName evidence="3">Nucleoside deaminase</fullName>
    </submittedName>
</protein>
<keyword evidence="4" id="KW-1185">Reference proteome</keyword>
<keyword evidence="1" id="KW-0732">Signal</keyword>
<evidence type="ECO:0000256" key="1">
    <source>
        <dbReference type="SAM" id="SignalP"/>
    </source>
</evidence>
<proteinExistence type="predicted"/>
<dbReference type="Pfam" id="PF00383">
    <property type="entry name" value="dCMP_cyt_deam_1"/>
    <property type="match status" value="1"/>
</dbReference>